<organism evidence="3 4">
    <name type="scientific">Acanthochromis polyacanthus</name>
    <name type="common">spiny chromis</name>
    <dbReference type="NCBI Taxonomy" id="80966"/>
    <lineage>
        <taxon>Eukaryota</taxon>
        <taxon>Metazoa</taxon>
        <taxon>Chordata</taxon>
        <taxon>Craniata</taxon>
        <taxon>Vertebrata</taxon>
        <taxon>Euteleostomi</taxon>
        <taxon>Actinopterygii</taxon>
        <taxon>Neopterygii</taxon>
        <taxon>Teleostei</taxon>
        <taxon>Neoteleostei</taxon>
        <taxon>Acanthomorphata</taxon>
        <taxon>Ovalentaria</taxon>
        <taxon>Pomacentridae</taxon>
        <taxon>Acanthochromis</taxon>
    </lineage>
</organism>
<protein>
    <submittedName>
        <fullName evidence="3">C-type mannose receptor 2-like</fullName>
    </submittedName>
</protein>
<sequence>MFQFCRMRKSLLLAVIFSGLSVLSTNLIREYHYVKSFKNWTDAQRHCREVFTDLATVENQYDNKRLLSVMQKPKKWAYIGLYDDLVRWKWVLGNADFNNNLDFSNWNSKEPNNLKSKQHCVAMSKHGLWFDWFCSRRHPAVCFNENGTSKYILVKSKMSWYQAKNYCSSNYTDLASVRNTSENSNIKSLLSNTTWIGLHRNFWSSWSDQTPATFTNWKENQPDNNGKNPASCAVVSPHTGRWSDVYCQIKRYFVCQSVFYPQNGTTFKLRFQSEANLDHPDIQHHILQQLHAELEANGLGNYTLRWIQTDGRAFHKEQKKDKEPGKEERYFSESVLIIKDLKQLCDILGHRIVGFLAQTKMRKLLPLSHLLV</sequence>
<keyword evidence="1" id="KW-1015">Disulfide bond</keyword>
<dbReference type="Gene3D" id="3.10.100.10">
    <property type="entry name" value="Mannose-Binding Protein A, subunit A"/>
    <property type="match status" value="2"/>
</dbReference>
<dbReference type="Pfam" id="PF00059">
    <property type="entry name" value="Lectin_C"/>
    <property type="match status" value="2"/>
</dbReference>
<evidence type="ECO:0000313" key="3">
    <source>
        <dbReference type="Ensembl" id="ENSAPOP00000001444.1"/>
    </source>
</evidence>
<evidence type="ECO:0000256" key="1">
    <source>
        <dbReference type="ARBA" id="ARBA00023157"/>
    </source>
</evidence>
<keyword evidence="4" id="KW-1185">Reference proteome</keyword>
<dbReference type="STRING" id="80966.ENSAPOP00000001444"/>
<reference evidence="3" key="2">
    <citation type="submission" date="2025-09" db="UniProtKB">
        <authorList>
            <consortium name="Ensembl"/>
        </authorList>
    </citation>
    <scope>IDENTIFICATION</scope>
</reference>
<dbReference type="AlphaFoldDB" id="A0A3Q1EDT7"/>
<dbReference type="PROSITE" id="PS50041">
    <property type="entry name" value="C_TYPE_LECTIN_2"/>
    <property type="match status" value="2"/>
</dbReference>
<dbReference type="PANTHER" id="PTHR45784">
    <property type="entry name" value="C-TYPE LECTIN DOMAIN FAMILY 20 MEMBER A-RELATED"/>
    <property type="match status" value="1"/>
</dbReference>
<dbReference type="Proteomes" id="UP000257200">
    <property type="component" value="Unplaced"/>
</dbReference>
<dbReference type="InParanoid" id="A0A3Q1EDT7"/>
<dbReference type="InterPro" id="IPR018378">
    <property type="entry name" value="C-type_lectin_CS"/>
</dbReference>
<reference evidence="3" key="1">
    <citation type="submission" date="2025-08" db="UniProtKB">
        <authorList>
            <consortium name="Ensembl"/>
        </authorList>
    </citation>
    <scope>IDENTIFICATION</scope>
</reference>
<dbReference type="SUPFAM" id="SSF56436">
    <property type="entry name" value="C-type lectin-like"/>
    <property type="match status" value="2"/>
</dbReference>
<dbReference type="InterPro" id="IPR016186">
    <property type="entry name" value="C-type_lectin-like/link_sf"/>
</dbReference>
<dbReference type="FunCoup" id="A0A3Q1EDT7">
    <property type="interactions" value="9"/>
</dbReference>
<feature type="domain" description="C-type lectin" evidence="2">
    <location>
        <begin position="146"/>
        <end position="256"/>
    </location>
</feature>
<accession>A0A3Q1EDT7</accession>
<evidence type="ECO:0000313" key="4">
    <source>
        <dbReference type="Proteomes" id="UP000257200"/>
    </source>
</evidence>
<dbReference type="InterPro" id="IPR001304">
    <property type="entry name" value="C-type_lectin-like"/>
</dbReference>
<name>A0A3Q1EDT7_9TELE</name>
<dbReference type="Ensembl" id="ENSAPOT00000015143.1">
    <property type="protein sequence ID" value="ENSAPOP00000001444.1"/>
    <property type="gene ID" value="ENSAPOG00000002734.1"/>
</dbReference>
<evidence type="ECO:0000259" key="2">
    <source>
        <dbReference type="PROSITE" id="PS50041"/>
    </source>
</evidence>
<feature type="domain" description="C-type lectin" evidence="2">
    <location>
        <begin position="31"/>
        <end position="143"/>
    </location>
</feature>
<dbReference type="GeneTree" id="ENSGT01100000263473"/>
<proteinExistence type="predicted"/>
<dbReference type="InterPro" id="IPR016187">
    <property type="entry name" value="CTDL_fold"/>
</dbReference>
<dbReference type="SMART" id="SM00034">
    <property type="entry name" value="CLECT"/>
    <property type="match status" value="2"/>
</dbReference>
<dbReference type="PANTHER" id="PTHR45784:SF3">
    <property type="entry name" value="C-TYPE LECTIN DOMAIN FAMILY 4 MEMBER K-LIKE-RELATED"/>
    <property type="match status" value="1"/>
</dbReference>
<dbReference type="PROSITE" id="PS00615">
    <property type="entry name" value="C_TYPE_LECTIN_1"/>
    <property type="match status" value="2"/>
</dbReference>